<dbReference type="PANTHER" id="PTHR12677:SF49">
    <property type="entry name" value="TVP38_TMEM64 FAMILY MEMBRANE PROTEIN"/>
    <property type="match status" value="1"/>
</dbReference>
<sequence>MSSQRIRDLVNALGIIGTIATVIFLWYAFKIGLLTNEEVMKDFLNQAGVWGPLVFIFIQIVQVVIPIVPGAITIPVGAIIFGDWLGCVYNYVGIVIGSLINFCLARQYGKPLVKALTSEKTYDKYIGYLEHKNFGKVFLGFMIWPFSPDDFLCYLAGLSAMTWKSYALIILTTKTWSIYIYTYGTVAILDLVQKLLGG</sequence>
<keyword evidence="3 6" id="KW-0812">Transmembrane</keyword>
<keyword evidence="5 6" id="KW-0472">Membrane</keyword>
<comment type="caution">
    <text evidence="6">Lacks conserved residue(s) required for the propagation of feature annotation.</text>
</comment>
<feature type="transmembrane region" description="Helical" evidence="6">
    <location>
        <begin position="88"/>
        <end position="108"/>
    </location>
</feature>
<proteinExistence type="inferred from homology"/>
<comment type="similarity">
    <text evidence="6">Belongs to the TVP38/TMEM64 family.</text>
</comment>
<dbReference type="AlphaFoldDB" id="A0A347WMF3"/>
<dbReference type="RefSeq" id="WP_118991154.1">
    <property type="nucleotide sequence ID" value="NZ_CP023434.1"/>
</dbReference>
<dbReference type="EMBL" id="CP023434">
    <property type="protein sequence ID" value="AXY26260.1"/>
    <property type="molecule type" value="Genomic_DNA"/>
</dbReference>
<feature type="domain" description="VTT" evidence="7">
    <location>
        <begin position="68"/>
        <end position="183"/>
    </location>
</feature>
<feature type="transmembrane region" description="Helical" evidence="6">
    <location>
        <begin position="49"/>
        <end position="81"/>
    </location>
</feature>
<dbReference type="KEGG" id="abae:CL176_09775"/>
<dbReference type="PANTHER" id="PTHR12677">
    <property type="entry name" value="GOLGI APPARATUS MEMBRANE PROTEIN TVP38-RELATED"/>
    <property type="match status" value="1"/>
</dbReference>
<evidence type="ECO:0000256" key="3">
    <source>
        <dbReference type="ARBA" id="ARBA00022692"/>
    </source>
</evidence>
<dbReference type="OrthoDB" id="371137at2"/>
<keyword evidence="2 6" id="KW-1003">Cell membrane</keyword>
<organism evidence="8 9">
    <name type="scientific">Suicoccus acidiformans</name>
    <dbReference type="NCBI Taxonomy" id="2036206"/>
    <lineage>
        <taxon>Bacteria</taxon>
        <taxon>Bacillati</taxon>
        <taxon>Bacillota</taxon>
        <taxon>Bacilli</taxon>
        <taxon>Lactobacillales</taxon>
        <taxon>Aerococcaceae</taxon>
        <taxon>Suicoccus</taxon>
    </lineage>
</organism>
<dbReference type="GO" id="GO:0005886">
    <property type="term" value="C:plasma membrane"/>
    <property type="evidence" value="ECO:0007669"/>
    <property type="project" value="UniProtKB-SubCell"/>
</dbReference>
<evidence type="ECO:0000256" key="1">
    <source>
        <dbReference type="ARBA" id="ARBA00004651"/>
    </source>
</evidence>
<evidence type="ECO:0000256" key="5">
    <source>
        <dbReference type="ARBA" id="ARBA00023136"/>
    </source>
</evidence>
<evidence type="ECO:0000256" key="6">
    <source>
        <dbReference type="RuleBase" id="RU366058"/>
    </source>
</evidence>
<dbReference type="Proteomes" id="UP000263232">
    <property type="component" value="Chromosome"/>
</dbReference>
<protein>
    <recommendedName>
        <fullName evidence="6">TVP38/TMEM64 family membrane protein</fullName>
    </recommendedName>
</protein>
<evidence type="ECO:0000256" key="4">
    <source>
        <dbReference type="ARBA" id="ARBA00022989"/>
    </source>
</evidence>
<comment type="subcellular location">
    <subcellularLocation>
        <location evidence="1 6">Cell membrane</location>
        <topology evidence="1 6">Multi-pass membrane protein</topology>
    </subcellularLocation>
</comment>
<evidence type="ECO:0000313" key="8">
    <source>
        <dbReference type="EMBL" id="AXY26260.1"/>
    </source>
</evidence>
<dbReference type="Pfam" id="PF09335">
    <property type="entry name" value="VTT_dom"/>
    <property type="match status" value="1"/>
</dbReference>
<accession>A0A347WMF3</accession>
<keyword evidence="4 6" id="KW-1133">Transmembrane helix</keyword>
<keyword evidence="9" id="KW-1185">Reference proteome</keyword>
<name>A0A347WMF3_9LACT</name>
<evidence type="ECO:0000256" key="2">
    <source>
        <dbReference type="ARBA" id="ARBA00022475"/>
    </source>
</evidence>
<feature type="transmembrane region" description="Helical" evidence="6">
    <location>
        <begin position="9"/>
        <end position="29"/>
    </location>
</feature>
<evidence type="ECO:0000313" key="9">
    <source>
        <dbReference type="Proteomes" id="UP000263232"/>
    </source>
</evidence>
<reference evidence="8 9" key="1">
    <citation type="submission" date="2017-09" db="EMBL/GenBank/DDBJ databases">
        <title>Complete genome sequence of Oxytococcus suis strain ZY16052.</title>
        <authorList>
            <person name="Li F."/>
        </authorList>
    </citation>
    <scope>NUCLEOTIDE SEQUENCE [LARGE SCALE GENOMIC DNA]</scope>
    <source>
        <strain evidence="8 9">ZY16052</strain>
    </source>
</reference>
<evidence type="ECO:0000259" key="7">
    <source>
        <dbReference type="Pfam" id="PF09335"/>
    </source>
</evidence>
<dbReference type="InterPro" id="IPR032816">
    <property type="entry name" value="VTT_dom"/>
</dbReference>
<gene>
    <name evidence="8" type="ORF">CL176_09775</name>
</gene>
<dbReference type="InterPro" id="IPR015414">
    <property type="entry name" value="TMEM64"/>
</dbReference>